<name>A0A3A9JJR8_9PROT</name>
<evidence type="ECO:0000313" key="4">
    <source>
        <dbReference type="Proteomes" id="UP000278036"/>
    </source>
</evidence>
<keyword evidence="3" id="KW-1185">Reference proteome</keyword>
<dbReference type="EMBL" id="RAQU01000031">
    <property type="protein sequence ID" value="RKK04815.1"/>
    <property type="molecule type" value="Genomic_DNA"/>
</dbReference>
<dbReference type="RefSeq" id="WP_120637714.1">
    <property type="nucleotide sequence ID" value="NZ_RAQU01000031.1"/>
</dbReference>
<evidence type="ECO:0000313" key="2">
    <source>
        <dbReference type="EMBL" id="RMI19483.1"/>
    </source>
</evidence>
<comment type="caution">
    <text evidence="1">The sequence shown here is derived from an EMBL/GenBank/DDBJ whole genome shotgun (WGS) entry which is preliminary data.</text>
</comment>
<gene>
    <name evidence="1" type="ORF">D6Z83_07525</name>
    <name evidence="2" type="ORF">EBE87_20250</name>
</gene>
<dbReference type="Proteomes" id="UP000274097">
    <property type="component" value="Unassembled WGS sequence"/>
</dbReference>
<organism evidence="1 4">
    <name type="scientific">Teichococcus wenyumeiae</name>
    <dbReference type="NCBI Taxonomy" id="2478470"/>
    <lineage>
        <taxon>Bacteria</taxon>
        <taxon>Pseudomonadati</taxon>
        <taxon>Pseudomonadota</taxon>
        <taxon>Alphaproteobacteria</taxon>
        <taxon>Acetobacterales</taxon>
        <taxon>Roseomonadaceae</taxon>
        <taxon>Roseomonas</taxon>
    </lineage>
</organism>
<proteinExistence type="predicted"/>
<dbReference type="InParanoid" id="A0A3A9JJR8"/>
<dbReference type="Proteomes" id="UP000278036">
    <property type="component" value="Unassembled WGS sequence"/>
</dbReference>
<evidence type="ECO:0000313" key="1">
    <source>
        <dbReference type="EMBL" id="RKK04815.1"/>
    </source>
</evidence>
<protein>
    <submittedName>
        <fullName evidence="1">Uncharacterized protein</fullName>
    </submittedName>
</protein>
<evidence type="ECO:0000313" key="3">
    <source>
        <dbReference type="Proteomes" id="UP000274097"/>
    </source>
</evidence>
<reference evidence="1 4" key="1">
    <citation type="submission" date="2018-09" db="EMBL/GenBank/DDBJ databases">
        <title>Roseomonas sp. nov., isolated from feces of Tibetan antelopes in the Qinghai-Tibet plateau, China.</title>
        <authorList>
            <person name="Tian Z."/>
        </authorList>
    </citation>
    <scope>NUCLEOTIDE SEQUENCE [LARGE SCALE GENOMIC DNA]</scope>
    <source>
        <strain evidence="2 3">Z23</strain>
        <strain evidence="1 4">Z24</strain>
    </source>
</reference>
<dbReference type="AlphaFoldDB" id="A0A3A9JJR8"/>
<sequence length="83" mass="8948">MSRAFLKCQHIIAACGPASEAASLALDLPPSGRSDELDQVRREVRTIEGLLALATAAEREGQLTMQVSAADFLLLADFYEGRN</sequence>
<dbReference type="EMBL" id="RFLX01000019">
    <property type="protein sequence ID" value="RMI19483.1"/>
    <property type="molecule type" value="Genomic_DNA"/>
</dbReference>
<accession>A0A3A9JJR8</accession>